<proteinExistence type="evidence at transcript level"/>
<evidence type="ECO:0000256" key="2">
    <source>
        <dbReference type="ARBA" id="ARBA00022481"/>
    </source>
</evidence>
<dbReference type="PANTHER" id="PTHR43804">
    <property type="entry name" value="LD18447P"/>
    <property type="match status" value="1"/>
</dbReference>
<dbReference type="SUPFAM" id="SSF75620">
    <property type="entry name" value="Release factor"/>
    <property type="match status" value="1"/>
</dbReference>
<keyword evidence="3" id="KW-0648">Protein biosynthesis</keyword>
<evidence type="ECO:0000256" key="1">
    <source>
        <dbReference type="ARBA" id="ARBA00010835"/>
    </source>
</evidence>
<organism evidence="6">
    <name type="scientific">Aedes albopictus</name>
    <name type="common">Asian tiger mosquito</name>
    <name type="synonym">Stegomyia albopicta</name>
    <dbReference type="NCBI Taxonomy" id="7160"/>
    <lineage>
        <taxon>Eukaryota</taxon>
        <taxon>Metazoa</taxon>
        <taxon>Ecdysozoa</taxon>
        <taxon>Arthropoda</taxon>
        <taxon>Hexapoda</taxon>
        <taxon>Insecta</taxon>
        <taxon>Pterygota</taxon>
        <taxon>Neoptera</taxon>
        <taxon>Endopterygota</taxon>
        <taxon>Diptera</taxon>
        <taxon>Nematocera</taxon>
        <taxon>Culicoidea</taxon>
        <taxon>Culicidae</taxon>
        <taxon>Culicinae</taxon>
        <taxon>Aedini</taxon>
        <taxon>Aedes</taxon>
        <taxon>Stegomyia</taxon>
    </lineage>
</organism>
<feature type="domain" description="Prokaryotic-type class I peptide chain release factors" evidence="5">
    <location>
        <begin position="285"/>
        <end position="301"/>
    </location>
</feature>
<sequence>MFLTRVCCMRSVLRSRNLLVPPAGASPSKSRVISSVVRFPPLGQHPFHPAVGQRSSPSDEGFQIADESIQKYLENIRLEYYALKVSDQLDKKDIKRMALLSHVVEMYEQRRIIVDNLNSLQEMSSEKDEDMLQLMREEKEAYTNILRKLDGEIMDGILKMDDEDDFNTLILEVAAGVGGQEAMLFTRELFDMYCGFIDYKGWETEVIETEDTELGGIRHASIVVHGRDAYRYLKFEAGVHRVQRVPTTEKSARIHTSTATVSVIPRPDEFEIELKDKDLKIETKRASGAGGQHVNTTDSAVRIVHLPTGVAVECQTERSQVKNKEIAKQKLLAKLTQQELESKFTAANSMKKSQVGSSLRNEKIRTYNYNQDRITDHRVDGGTTHNLKAFLEGGPQLEDMIAKLQAIHRKKQLMEIINSTIETK</sequence>
<evidence type="ECO:0000256" key="4">
    <source>
        <dbReference type="SAM" id="Coils"/>
    </source>
</evidence>
<evidence type="ECO:0000259" key="5">
    <source>
        <dbReference type="PROSITE" id="PS00745"/>
    </source>
</evidence>
<dbReference type="PANTHER" id="PTHR43804:SF7">
    <property type="entry name" value="LD18447P"/>
    <property type="match status" value="1"/>
</dbReference>
<name>A0A023ET49_AEDAL</name>
<dbReference type="InterPro" id="IPR050057">
    <property type="entry name" value="Prokaryotic/Mito_RF"/>
</dbReference>
<dbReference type="SMART" id="SM00937">
    <property type="entry name" value="PCRF"/>
    <property type="match status" value="1"/>
</dbReference>
<dbReference type="InterPro" id="IPR045853">
    <property type="entry name" value="Pep_chain_release_fac_I_sf"/>
</dbReference>
<dbReference type="GO" id="GO:0005737">
    <property type="term" value="C:cytoplasm"/>
    <property type="evidence" value="ECO:0007669"/>
    <property type="project" value="UniProtKB-ARBA"/>
</dbReference>
<dbReference type="FunFam" id="3.30.160.20:FF:000004">
    <property type="entry name" value="Peptide chain release factor 1"/>
    <property type="match status" value="1"/>
</dbReference>
<dbReference type="AlphaFoldDB" id="A0A023ET49"/>
<dbReference type="VEuPathDB" id="VectorBase:AALFPA_068929"/>
<protein>
    <submittedName>
        <fullName evidence="6">Putative mitochondrial polypeptide chain release factor</fullName>
    </submittedName>
</protein>
<dbReference type="Gene3D" id="3.30.160.20">
    <property type="match status" value="1"/>
</dbReference>
<dbReference type="PROSITE" id="PS00745">
    <property type="entry name" value="RF_PROK_I"/>
    <property type="match status" value="1"/>
</dbReference>
<dbReference type="InterPro" id="IPR000352">
    <property type="entry name" value="Pep_chain_release_fac_I"/>
</dbReference>
<evidence type="ECO:0000313" key="6">
    <source>
        <dbReference type="EMBL" id="JAC11986.1"/>
    </source>
</evidence>
<dbReference type="Pfam" id="PF00472">
    <property type="entry name" value="RF-1"/>
    <property type="match status" value="1"/>
</dbReference>
<dbReference type="VEuPathDB" id="VectorBase:AALC636_012229"/>
<comment type="similarity">
    <text evidence="1">Belongs to the prokaryotic/mitochondrial release factor family.</text>
</comment>
<dbReference type="Gene3D" id="6.10.140.1950">
    <property type="match status" value="1"/>
</dbReference>
<evidence type="ECO:0000256" key="3">
    <source>
        <dbReference type="ARBA" id="ARBA00022917"/>
    </source>
</evidence>
<keyword evidence="2" id="KW-0488">Methylation</keyword>
<dbReference type="GO" id="GO:0003747">
    <property type="term" value="F:translation release factor activity"/>
    <property type="evidence" value="ECO:0007669"/>
    <property type="project" value="InterPro"/>
</dbReference>
<accession>A0A023ET49</accession>
<keyword evidence="4" id="KW-0175">Coiled coil</keyword>
<feature type="coiled-coil region" evidence="4">
    <location>
        <begin position="120"/>
        <end position="152"/>
    </location>
</feature>
<dbReference type="Gene3D" id="3.30.70.1660">
    <property type="match status" value="2"/>
</dbReference>
<dbReference type="Pfam" id="PF03462">
    <property type="entry name" value="PCRF"/>
    <property type="match status" value="1"/>
</dbReference>
<dbReference type="VEuPathDB" id="VectorBase:AALF000915"/>
<dbReference type="InterPro" id="IPR005139">
    <property type="entry name" value="PCRF"/>
</dbReference>
<reference evidence="6" key="1">
    <citation type="journal article" date="2014" name="PLoS Negl. Trop. Dis.">
        <title>Identification and characterization of seminal fluid proteins in the Asian tiger mosquito, Aedes albopictus.</title>
        <authorList>
            <person name="Boes K.E."/>
            <person name="Ribeiro J.M."/>
            <person name="Wong A."/>
            <person name="Harrington L.C."/>
            <person name="Wolfner M.F."/>
            <person name="Sirot L.K."/>
        </authorList>
    </citation>
    <scope>NUCLEOTIDE SEQUENCE</scope>
    <source>
        <tissue evidence="6">Reproductive organs</tissue>
    </source>
</reference>
<dbReference type="EMBL" id="GAPW01001612">
    <property type="protein sequence ID" value="JAC11986.1"/>
    <property type="molecule type" value="mRNA"/>
</dbReference>